<evidence type="ECO:0000259" key="6">
    <source>
        <dbReference type="PROSITE" id="PS51272"/>
    </source>
</evidence>
<dbReference type="InterPro" id="IPR008979">
    <property type="entry name" value="Galactose-bd-like_sf"/>
</dbReference>
<dbReference type="Gene3D" id="2.60.120.1620">
    <property type="match status" value="2"/>
</dbReference>
<accession>A0ABU1NTS5</accession>
<dbReference type="InterPro" id="IPR008964">
    <property type="entry name" value="Invasin/intimin_cell_adhesion"/>
</dbReference>
<comment type="caution">
    <text evidence="7">The sequence shown here is derived from an EMBL/GenBank/DDBJ whole genome shotgun (WGS) entry which is preliminary data.</text>
</comment>
<proteinExistence type="inferred from homology"/>
<protein>
    <submittedName>
        <fullName evidence="7">GH43 family beta-xylosidase/uncharacterized protein YjdB</fullName>
    </submittedName>
</protein>
<evidence type="ECO:0000256" key="4">
    <source>
        <dbReference type="SAM" id="SignalP"/>
    </source>
</evidence>
<evidence type="ECO:0000256" key="2">
    <source>
        <dbReference type="ARBA" id="ARBA00022801"/>
    </source>
</evidence>
<dbReference type="Pfam" id="PF00395">
    <property type="entry name" value="SLH"/>
    <property type="match status" value="2"/>
</dbReference>
<dbReference type="InterPro" id="IPR024361">
    <property type="entry name" value="BACON"/>
</dbReference>
<dbReference type="PROSITE" id="PS51175">
    <property type="entry name" value="CBM6"/>
    <property type="match status" value="1"/>
</dbReference>
<dbReference type="Pfam" id="PF02368">
    <property type="entry name" value="Big_2"/>
    <property type="match status" value="2"/>
</dbReference>
<reference evidence="7 8" key="1">
    <citation type="submission" date="2023-07" db="EMBL/GenBank/DDBJ databases">
        <title>Sorghum-associated microbial communities from plants grown in Nebraska, USA.</title>
        <authorList>
            <person name="Schachtman D."/>
        </authorList>
    </citation>
    <scope>NUCLEOTIDE SEQUENCE [LARGE SCALE GENOMIC DNA]</scope>
    <source>
        <strain evidence="7 8">CC258</strain>
    </source>
</reference>
<dbReference type="Gene3D" id="3.30.379.10">
    <property type="entry name" value="Chitobiase/beta-hexosaminidase domain 2-like"/>
    <property type="match status" value="1"/>
</dbReference>
<dbReference type="InterPro" id="IPR031924">
    <property type="entry name" value="GH115"/>
</dbReference>
<organism evidence="7 8">
    <name type="scientific">Paenibacillus qinlingensis</name>
    <dbReference type="NCBI Taxonomy" id="1837343"/>
    <lineage>
        <taxon>Bacteria</taxon>
        <taxon>Bacillati</taxon>
        <taxon>Bacillota</taxon>
        <taxon>Bacilli</taxon>
        <taxon>Bacillales</taxon>
        <taxon>Paenibacillaceae</taxon>
        <taxon>Paenibacillus</taxon>
    </lineage>
</organism>
<dbReference type="SUPFAM" id="SSF75005">
    <property type="entry name" value="Arabinanase/levansucrase/invertase"/>
    <property type="match status" value="1"/>
</dbReference>
<feature type="chain" id="PRO_5045571614" evidence="4">
    <location>
        <begin position="31"/>
        <end position="3278"/>
    </location>
</feature>
<keyword evidence="4" id="KW-0732">Signal</keyword>
<evidence type="ECO:0000313" key="8">
    <source>
        <dbReference type="Proteomes" id="UP001267290"/>
    </source>
</evidence>
<dbReference type="InterPro" id="IPR001119">
    <property type="entry name" value="SLH_dom"/>
</dbReference>
<dbReference type="Pfam" id="PF15979">
    <property type="entry name" value="Glyco_hydro_115"/>
    <property type="match status" value="1"/>
</dbReference>
<dbReference type="SMART" id="SM00635">
    <property type="entry name" value="BID_2"/>
    <property type="match status" value="4"/>
</dbReference>
<name>A0ABU1NTS5_9BACL</name>
<dbReference type="InterPro" id="IPR042301">
    <property type="entry name" value="GH115_sf"/>
</dbReference>
<dbReference type="Pfam" id="PF07532">
    <property type="entry name" value="Big_4"/>
    <property type="match status" value="1"/>
</dbReference>
<dbReference type="Gene3D" id="3.20.20.520">
    <property type="entry name" value="Glycosyl hydrolase family 115"/>
    <property type="match status" value="1"/>
</dbReference>
<dbReference type="InterPro" id="IPR003343">
    <property type="entry name" value="Big_2"/>
</dbReference>
<dbReference type="RefSeq" id="WP_310226074.1">
    <property type="nucleotide sequence ID" value="NZ_JAVDSB010000002.1"/>
</dbReference>
<dbReference type="PROSITE" id="PS51272">
    <property type="entry name" value="SLH"/>
    <property type="match status" value="2"/>
</dbReference>
<dbReference type="SUPFAM" id="SSF49785">
    <property type="entry name" value="Galactose-binding domain-like"/>
    <property type="match status" value="1"/>
</dbReference>
<dbReference type="Pfam" id="PF04616">
    <property type="entry name" value="Glyco_hydro_43"/>
    <property type="match status" value="1"/>
</dbReference>
<keyword evidence="2" id="KW-0378">Hydrolase</keyword>
<dbReference type="Gene3D" id="2.60.40.1080">
    <property type="match status" value="4"/>
</dbReference>
<dbReference type="Gene3D" id="1.20.58.2150">
    <property type="match status" value="1"/>
</dbReference>
<keyword evidence="3" id="KW-0326">Glycosidase</keyword>
<dbReference type="Pfam" id="PF17829">
    <property type="entry name" value="GH115_C"/>
    <property type="match status" value="1"/>
</dbReference>
<dbReference type="Proteomes" id="UP001267290">
    <property type="component" value="Unassembled WGS sequence"/>
</dbReference>
<dbReference type="Pfam" id="PF19190">
    <property type="entry name" value="BACON_2"/>
    <property type="match status" value="1"/>
</dbReference>
<dbReference type="InterPro" id="IPR029018">
    <property type="entry name" value="Hex-like_dom2"/>
</dbReference>
<dbReference type="InterPro" id="IPR023296">
    <property type="entry name" value="Glyco_hydro_beta-prop_sf"/>
</dbReference>
<dbReference type="Gene3D" id="2.115.10.20">
    <property type="entry name" value="Glycosyl hydrolase domain, family 43"/>
    <property type="match status" value="1"/>
</dbReference>
<sequence length="3278" mass="358373">MVNKKFRFLFIWLTVLLMLPLPQWSNPVAANQVSSEPITNSVSNFYNVIMQAGADPWVYKHKDGYYYNVFVNASGIMIRRSKTITGIDAGERSLAWTPVQGTNYSSNVWAPEMHYLKDTDGNYKWYIYFAADNGTNANHRMYVLENTSENPMTGSWVFKGKITDSTDRWAIDGTVMTINEKHYFIWSGWEETDGSFQNLYIAEMSDPRTISSGRVLISTPEYDWESSPGRINEGPEVTIRGNTINLVYSANGSWTDSYCLGLINAKIGDDLMNPGSWVKQDKPIFSSANGVFGPGHHSLTTSPDGSEDWIIYHSARWPGSGWTRNVRTQKFTWNIDGTPNLGEPVDPNKPIATPSGEPVRQRYEAEAAQLVKDPNSGIGPAIWRESTASDGKKITNIKNANDYAQFTVNVPQAGFYVLSVRNANGSSNGADASHIFSVNGSSGAKLNVVYSDWNRWGASTAKVYLKQGDNSIRFGTGTNLAQIDSMDVTQLEVESELLFDSPGYTLGLGESRSLPVYMVTGTSNSLIESGVSFSSSNKEIADIVGTEIKGLKAGSATITATYNGKTATTTVTVAAEPKNVQSIAIKGLDSVLTSGLTKQLQLTARYNTFEIQDVTAGGTYSSSNHGVAKVTVNGQVYDTYPGETELKAVYGGKEAKLNLTVTPNPSQVPQILTQVKTPSGVTPKFPSVVDVIYKGESGIAEVSWKLEGISFNSLGPVQVPVILTLNGEKISAAVSVEVVPGWGLDEIVNQVHSRIDNFSYPLGEGMGNYSQSAFNALLAKLIHVEEISAEGSLTEEQFNQERSSLAQAEADLLGSLNSTQDGVFYNAYRDFSGDETAKYPFGINVEDLTNGATATVQAENGNKFLRLSTTATSGKANLFLPYAGEVKADSDQRIVIEYRARLNTNFQYANGAMMRNDSGTSNYSMVTAFDTGKIVVQNGASTKVKVKDYQTNTWYKIKMVANWGNKTYTVYIDDVLVATDYNFRHTGGNKLTGQRFGIDGYANASIDFDDFKAMVIGGAKVAPKDLKGINETALGANDGRITGVNASMEWSHDNGGTWSNVAGDTIENLQPGMYWVRYRETNTHTASPHVVLTLTGFNQPPANPDGGIISETGKAGDFPLAAYGSAAAIWVDPAEDASVRRVVKDLKEDIKRVTNLDTTVSSAATLPAGPVVIVGTLDGSTQIKALVQEGKITESEVNAIKDRWEANLIKVIDENTLVIAGSDSRGSIFGVYELSERMGVNPWYFFADAAIKTKNAVYVADGTSVKDMPDVRYRGVFLNDEEKLSRWASEVFKDPDTMGPKTYAKIFELILRLKGNYIWAAMHVNSINNVPGNIDLVKEYGIVLGSSHPDMLLRTNSHEWDEWKMNYAGQKGVNPDTIQYDYTLSKEAVLRYWRETIERHKDTDAQWTLGMRGIHDEAFNVKNLMEPAYNYLGNDLEERKAGLMNEIIRDQQQLLKELLGQEKYAKSFQAFIPYKEVLPIYNHPRFDLPENVTVIWTDDNHGIMRRMPDAVERTREGGHGLYYHASYWAPVDQSYLWLSSIPLALMGEELGKSWEHHIQQSWILNVGDIKPQEAEMTYFIRYGWDVEKYKNQPDQFLKDWIGEHFGSQYSNEVADILTTFYHHANVRKLEHMKDGLFNQTHYGDESSKRMAVYHDLFNRTAAIYQALPATQKLAFYELVQSKINWAYYVNKAYYYADKSNLAFDQGRMASADAMLKLSQEADLAKKAEIARYSTMADGKWKGFIDPENASPPVINQLPPGTPALVLGEPSLGVVVQGETVPQGNTKLIFSPYNQDGKFIDVFNKGAGSINWTAAADQPWVKLSSSAGTVNDETRLWVTIDGMEAHKGATATISISDTATNTTKTIQVAIENPTIALSAIIGYAEADGYVSIETEHFSRLNTNGDKTWQIIHDAGRAFGGDVVRAYAPDLNAVDESAISSTAPSLEYDINLTSTGEFPLEIYRIPTLNAKGKVRFAVSVDGGSPIVVESAAADEGQGTIWVSNLFHMIEKHVVNLPALSAGKHTIKLWMVDSFIMIDKMVLYTGPEGVIPTELGPDESYHHEFNTEFNSGTDSLPRISTAAEPKNIPAGWGAGDFVEVDGKVSLEAEYAMEHDLESESQITADMKAYTVSKRDKASQLAGKIPNAWRLTQSDTGMAMRLPDRGGQWSENAEFPVYSPELTYKINFSNTGTYNVWVRWRYVDNASDSIRGGLDGSLGNFSTDVFFSNNMDEKWHWKNVGKVNVATTAEHSFSLWMREDGLYVDRIYLTKSSETPTDALWKPSLRNESTIGQRLQETVNAKRTEMAGISYPLGNALGRYRQDAYDTVMGALNAADALAKSGTATVQQADEALDAITAAETALDNALVLTQNGMSYHAYRDFSGDEAGKYPYGFHIEGMTNGATATVQEEEGNQFLRLTTTATAGKADLFLPYTGEVKAAADQRIVIEYRSRFNGNFQYANGAMVRNDSGTNNYAMVTAFENASGVHQIKVHKGTSNADKVSVKSFNYNQWHTFKMVANWDARTYTVYMDNDSVPVATDFNFRNTGGSKLTGQRFGVDNMPNGSIDFDDFKVSIINPSKPVTPNDIRDVTPVSFPPVALGTNKAVVLESLPKTVEVTLGSDDKANLNVTWDNETYDATKSGEYLFTGTITLTGVITNTHEHKAAAIVIVTGEPQKVEQAAPEGLGKINETAAGANDGRIIGVDGSMEWSSNYGNTWSSVEGGTILNLPPGTYWVRYRETNTHTASAQMELNILRFSLPGNVTGVSLDKTNAHLYTNYGSLAFQLTAWVEPIGAINKAVTWHTSNSVVASVYDGLVTAHSAGEAIITVTTVDGGYSDTSTVTVSVYGGPDHPGNPPIHVTGLSLDKTSAQLYTNYGSSTVQLTANVQPTDATNKTVTWSTSNPNVATVDEYGLVSVHTPGIAVITATTADGTYSATCLVTTTIYEEETSPYDGHDGSTVPTAPATIIKNEDGSTSTILTDQTTGTLTETTTWPNGDHKVVTKESNGTVTEVFTGQNGSKREVVTRSDGSSRSVVTDLKRVKVETITSSDGEVTADVHLPEGVTQSRITIPVKHASATTVALMVRKDGSRQIIGTSVLTEDGLSFIASGDMTVKLIDNKIPFRDVPDNYWAAEAIAFSASRELFLGTEQRVFAPDASMSRAMLFTVLARLDGAQAEGGANWYSNAQDWAVAAGISDGSAPEAAITREQLITLLHRYAGQSAANGDSKSFADSNDISAWASEAMRWAVATGILNGKPGNLLEPASVVSRAEVSAVLARFIAWRSN</sequence>
<dbReference type="EMBL" id="JAVDSB010000002">
    <property type="protein sequence ID" value="MDR6550884.1"/>
    <property type="molecule type" value="Genomic_DNA"/>
</dbReference>
<evidence type="ECO:0000313" key="7">
    <source>
        <dbReference type="EMBL" id="MDR6550884.1"/>
    </source>
</evidence>
<dbReference type="InterPro" id="IPR011081">
    <property type="entry name" value="Big_4"/>
</dbReference>
<dbReference type="InterPro" id="IPR041437">
    <property type="entry name" value="GH115_C"/>
</dbReference>
<feature type="domain" description="SLH" evidence="6">
    <location>
        <begin position="3220"/>
        <end position="3278"/>
    </location>
</feature>
<dbReference type="SUPFAM" id="SSF49373">
    <property type="entry name" value="Invasin/intimin cell-adhesion fragments"/>
    <property type="match status" value="3"/>
</dbReference>
<dbReference type="Gene3D" id="2.60.120.260">
    <property type="entry name" value="Galactose-binding domain-like"/>
    <property type="match status" value="1"/>
</dbReference>
<dbReference type="SUPFAM" id="SSF55545">
    <property type="entry name" value="beta-N-acetylhexosaminidase-like domain"/>
    <property type="match status" value="1"/>
</dbReference>
<evidence type="ECO:0000256" key="1">
    <source>
        <dbReference type="ARBA" id="ARBA00009865"/>
    </source>
</evidence>
<dbReference type="PANTHER" id="PTHR37842:SF2">
    <property type="entry name" value="GYLCOSYL HYDROLASE 115 C-TERMINAL DOMAIN-CONTAINING PROTEIN"/>
    <property type="match status" value="1"/>
</dbReference>
<feature type="domain" description="CBM6" evidence="5">
    <location>
        <begin position="361"/>
        <end position="489"/>
    </location>
</feature>
<keyword evidence="8" id="KW-1185">Reference proteome</keyword>
<gene>
    <name evidence="7" type="ORF">J2736_002071</name>
</gene>
<feature type="domain" description="SLH" evidence="6">
    <location>
        <begin position="3112"/>
        <end position="3175"/>
    </location>
</feature>
<evidence type="ECO:0000256" key="3">
    <source>
        <dbReference type="ARBA" id="ARBA00023295"/>
    </source>
</evidence>
<evidence type="ECO:0000259" key="5">
    <source>
        <dbReference type="PROSITE" id="PS51175"/>
    </source>
</evidence>
<dbReference type="InterPro" id="IPR005084">
    <property type="entry name" value="CBM6"/>
</dbReference>
<feature type="signal peptide" evidence="4">
    <location>
        <begin position="1"/>
        <end position="30"/>
    </location>
</feature>
<comment type="similarity">
    <text evidence="1">Belongs to the glycosyl hydrolase 43 family.</text>
</comment>
<dbReference type="PANTHER" id="PTHR37842">
    <property type="match status" value="1"/>
</dbReference>
<dbReference type="InterPro" id="IPR006710">
    <property type="entry name" value="Glyco_hydro_43"/>
</dbReference>
<dbReference type="CDD" id="cd18820">
    <property type="entry name" value="GH43_LbAraf43-like"/>
    <property type="match status" value="1"/>
</dbReference>